<comment type="caution">
    <text evidence="8">The sequence shown here is derived from an EMBL/GenBank/DDBJ whole genome shotgun (WGS) entry which is preliminary data.</text>
</comment>
<gene>
    <name evidence="8" type="ORF">C8N28_0247</name>
</gene>
<dbReference type="OrthoDB" id="9800680at2"/>
<dbReference type="GO" id="GO:0019305">
    <property type="term" value="P:dTDP-rhamnose biosynthetic process"/>
    <property type="evidence" value="ECO:0007669"/>
    <property type="project" value="UniProtKB-UniRule"/>
</dbReference>
<dbReference type="SUPFAM" id="SSF51182">
    <property type="entry name" value="RmlC-like cupins"/>
    <property type="match status" value="1"/>
</dbReference>
<comment type="subunit">
    <text evidence="7">Homodimer.</text>
</comment>
<protein>
    <recommendedName>
        <fullName evidence="4 7">dTDP-4-dehydrorhamnose 3,5-epimerase</fullName>
        <ecNumber evidence="3 7">5.1.3.13</ecNumber>
    </recommendedName>
    <alternativeName>
        <fullName evidence="7">Thymidine diphospho-4-keto-rhamnose 3,5-epimerase</fullName>
    </alternativeName>
</protein>
<keyword evidence="7" id="KW-0413">Isomerase</keyword>
<dbReference type="UniPathway" id="UPA00124"/>
<comment type="catalytic activity">
    <reaction evidence="1 7">
        <text>dTDP-4-dehydro-6-deoxy-alpha-D-glucose = dTDP-4-dehydro-beta-L-rhamnose</text>
        <dbReference type="Rhea" id="RHEA:16969"/>
        <dbReference type="ChEBI" id="CHEBI:57649"/>
        <dbReference type="ChEBI" id="CHEBI:62830"/>
        <dbReference type="EC" id="5.1.3.13"/>
    </reaction>
</comment>
<dbReference type="EC" id="5.1.3.13" evidence="3 7"/>
<organism evidence="8 9">
    <name type="scientific">Albibacterium bauzanense</name>
    <dbReference type="NCBI Taxonomy" id="653929"/>
    <lineage>
        <taxon>Bacteria</taxon>
        <taxon>Pseudomonadati</taxon>
        <taxon>Bacteroidota</taxon>
        <taxon>Sphingobacteriia</taxon>
        <taxon>Sphingobacteriales</taxon>
        <taxon>Sphingobacteriaceae</taxon>
        <taxon>Albibacterium</taxon>
    </lineage>
</organism>
<dbReference type="PANTHER" id="PTHR21047">
    <property type="entry name" value="DTDP-6-DEOXY-D-GLUCOSE-3,5 EPIMERASE"/>
    <property type="match status" value="1"/>
</dbReference>
<proteinExistence type="inferred from homology"/>
<evidence type="ECO:0000256" key="2">
    <source>
        <dbReference type="ARBA" id="ARBA00001997"/>
    </source>
</evidence>
<evidence type="ECO:0000256" key="1">
    <source>
        <dbReference type="ARBA" id="ARBA00001298"/>
    </source>
</evidence>
<dbReference type="GO" id="GO:0008830">
    <property type="term" value="F:dTDP-4-dehydrorhamnose 3,5-epimerase activity"/>
    <property type="evidence" value="ECO:0007669"/>
    <property type="project" value="UniProtKB-UniRule"/>
</dbReference>
<dbReference type="PANTHER" id="PTHR21047:SF2">
    <property type="entry name" value="THYMIDINE DIPHOSPHO-4-KETO-RHAMNOSE 3,5-EPIMERASE"/>
    <property type="match status" value="1"/>
</dbReference>
<dbReference type="InterPro" id="IPR000888">
    <property type="entry name" value="RmlC-like"/>
</dbReference>
<dbReference type="InterPro" id="IPR011051">
    <property type="entry name" value="RmlC_Cupin_sf"/>
</dbReference>
<evidence type="ECO:0000313" key="8">
    <source>
        <dbReference type="EMBL" id="TCK84951.1"/>
    </source>
</evidence>
<evidence type="ECO:0000256" key="5">
    <source>
        <dbReference type="PIRSR" id="PIRSR600888-1"/>
    </source>
</evidence>
<dbReference type="GO" id="GO:0000271">
    <property type="term" value="P:polysaccharide biosynthetic process"/>
    <property type="evidence" value="ECO:0007669"/>
    <property type="project" value="TreeGrafter"/>
</dbReference>
<evidence type="ECO:0000256" key="4">
    <source>
        <dbReference type="ARBA" id="ARBA00019595"/>
    </source>
</evidence>
<evidence type="ECO:0000256" key="6">
    <source>
        <dbReference type="PIRSR" id="PIRSR600888-3"/>
    </source>
</evidence>
<reference evidence="8 9" key="1">
    <citation type="submission" date="2019-03" db="EMBL/GenBank/DDBJ databases">
        <title>Genomic Encyclopedia of Archaeal and Bacterial Type Strains, Phase II (KMG-II): from individual species to whole genera.</title>
        <authorList>
            <person name="Goeker M."/>
        </authorList>
    </citation>
    <scope>NUCLEOTIDE SEQUENCE [LARGE SCALE GENOMIC DNA]</scope>
    <source>
        <strain evidence="8 9">DSM 22554</strain>
    </source>
</reference>
<dbReference type="AlphaFoldDB" id="A0A4V2PYB8"/>
<feature type="active site" description="Proton acceptor" evidence="5">
    <location>
        <position position="62"/>
    </location>
</feature>
<dbReference type="NCBIfam" id="TIGR01221">
    <property type="entry name" value="rmlC"/>
    <property type="match status" value="1"/>
</dbReference>
<dbReference type="Proteomes" id="UP000294616">
    <property type="component" value="Unassembled WGS sequence"/>
</dbReference>
<name>A0A4V2PYB8_9SPHI</name>
<accession>A0A4V2PYB8</accession>
<evidence type="ECO:0000313" key="9">
    <source>
        <dbReference type="Proteomes" id="UP000294616"/>
    </source>
</evidence>
<keyword evidence="9" id="KW-1185">Reference proteome</keyword>
<dbReference type="GO" id="GO:0005829">
    <property type="term" value="C:cytosol"/>
    <property type="evidence" value="ECO:0007669"/>
    <property type="project" value="TreeGrafter"/>
</dbReference>
<sequence>MEIINTGLAECFIIKPKIFEDSRGYFFESFNETSFKKTIGKDINFVQDNQSYSSYGVIRGLHAQSGDYAQAKLVRVLGGGVLDVAVDARPESSTYGKHIAVELTAENKLQLFIPRGFLHGFAVLSKTAEFFYKCDNLYKKEAELGVSYNSPELGIDWIIPQKDQLISQRDLELPLFLKYNNSILESIPLK</sequence>
<comment type="function">
    <text evidence="2 7">Catalyzes the epimerization of the C3' and C5'positions of dTDP-6-deoxy-D-xylo-4-hexulose, forming dTDP-6-deoxy-L-lyxo-4-hexulose.</text>
</comment>
<evidence type="ECO:0000256" key="3">
    <source>
        <dbReference type="ARBA" id="ARBA00012098"/>
    </source>
</evidence>
<dbReference type="CDD" id="cd00438">
    <property type="entry name" value="cupin_RmlC"/>
    <property type="match status" value="1"/>
</dbReference>
<dbReference type="InterPro" id="IPR014710">
    <property type="entry name" value="RmlC-like_jellyroll"/>
</dbReference>
<dbReference type="EMBL" id="SMGO01000001">
    <property type="protein sequence ID" value="TCK84951.1"/>
    <property type="molecule type" value="Genomic_DNA"/>
</dbReference>
<feature type="active site" description="Proton donor" evidence="5">
    <location>
        <position position="132"/>
    </location>
</feature>
<evidence type="ECO:0000256" key="7">
    <source>
        <dbReference type="RuleBase" id="RU364069"/>
    </source>
</evidence>
<dbReference type="RefSeq" id="WP_132220751.1">
    <property type="nucleotide sequence ID" value="NZ_SMGO01000001.1"/>
</dbReference>
<feature type="site" description="Participates in a stacking interaction with the thymidine ring of dTDP-4-oxo-6-deoxyglucose" evidence="6">
    <location>
        <position position="138"/>
    </location>
</feature>
<comment type="similarity">
    <text evidence="7">Belongs to the dTDP-4-dehydrorhamnose 3,5-epimerase family.</text>
</comment>
<dbReference type="Pfam" id="PF00908">
    <property type="entry name" value="dTDP_sugar_isom"/>
    <property type="match status" value="1"/>
</dbReference>
<dbReference type="Gene3D" id="2.60.120.10">
    <property type="entry name" value="Jelly Rolls"/>
    <property type="match status" value="1"/>
</dbReference>
<comment type="pathway">
    <text evidence="7">Carbohydrate biosynthesis; dTDP-L-rhamnose biosynthesis.</text>
</comment>